<dbReference type="InterPro" id="IPR000873">
    <property type="entry name" value="AMP-dep_synth/lig_dom"/>
</dbReference>
<feature type="domain" description="Carrier" evidence="4">
    <location>
        <begin position="954"/>
        <end position="1026"/>
    </location>
</feature>
<dbReference type="PROSITE" id="PS50075">
    <property type="entry name" value="CARRIER"/>
    <property type="match status" value="1"/>
</dbReference>
<dbReference type="InterPro" id="IPR025110">
    <property type="entry name" value="AMP-bd_C"/>
</dbReference>
<dbReference type="NCBIfam" id="TIGR01733">
    <property type="entry name" value="AA-adenyl-dom"/>
    <property type="match status" value="1"/>
</dbReference>
<accession>A0ABU5YGJ6</accession>
<dbReference type="Gene3D" id="3.30.300.30">
    <property type="match status" value="1"/>
</dbReference>
<evidence type="ECO:0000256" key="3">
    <source>
        <dbReference type="ARBA" id="ARBA00022553"/>
    </source>
</evidence>
<dbReference type="SUPFAM" id="SSF47336">
    <property type="entry name" value="ACP-like"/>
    <property type="match status" value="1"/>
</dbReference>
<keyword evidence="6" id="KW-1185">Reference proteome</keyword>
<evidence type="ECO:0000259" key="4">
    <source>
        <dbReference type="PROSITE" id="PS50075"/>
    </source>
</evidence>
<comment type="cofactor">
    <cofactor evidence="1">
        <name>pantetheine 4'-phosphate</name>
        <dbReference type="ChEBI" id="CHEBI:47942"/>
    </cofactor>
</comment>
<dbReference type="PROSITE" id="PS00455">
    <property type="entry name" value="AMP_BINDING"/>
    <property type="match status" value="1"/>
</dbReference>
<dbReference type="Gene3D" id="3.30.559.10">
    <property type="entry name" value="Chloramphenicol acetyltransferase-like domain"/>
    <property type="match status" value="2"/>
</dbReference>
<dbReference type="SUPFAM" id="SSF56801">
    <property type="entry name" value="Acetyl-CoA synthetase-like"/>
    <property type="match status" value="1"/>
</dbReference>
<keyword evidence="3" id="KW-0597">Phosphoprotein</keyword>
<dbReference type="SMART" id="SM00823">
    <property type="entry name" value="PKS_PP"/>
    <property type="match status" value="1"/>
</dbReference>
<evidence type="ECO:0000313" key="6">
    <source>
        <dbReference type="Proteomes" id="UP001299046"/>
    </source>
</evidence>
<dbReference type="Pfam" id="PF00501">
    <property type="entry name" value="AMP-binding"/>
    <property type="match status" value="1"/>
</dbReference>
<dbReference type="InterPro" id="IPR023213">
    <property type="entry name" value="CAT-like_dom_sf"/>
</dbReference>
<dbReference type="Proteomes" id="UP001299046">
    <property type="component" value="Unassembled WGS sequence"/>
</dbReference>
<dbReference type="Pfam" id="PF00550">
    <property type="entry name" value="PP-binding"/>
    <property type="match status" value="1"/>
</dbReference>
<dbReference type="InterPro" id="IPR009081">
    <property type="entry name" value="PP-bd_ACP"/>
</dbReference>
<dbReference type="Pfam" id="PF13193">
    <property type="entry name" value="AMP-binding_C"/>
    <property type="match status" value="1"/>
</dbReference>
<dbReference type="InterPro" id="IPR045851">
    <property type="entry name" value="AMP-bd_C_sf"/>
</dbReference>
<dbReference type="Gene3D" id="1.10.1200.10">
    <property type="entry name" value="ACP-like"/>
    <property type="match status" value="1"/>
</dbReference>
<dbReference type="Gene3D" id="3.30.559.30">
    <property type="entry name" value="Nonribosomal peptide synthetase, condensation domain"/>
    <property type="match status" value="2"/>
</dbReference>
<dbReference type="EMBL" id="JAYJJT010000004">
    <property type="protein sequence ID" value="MEB3049167.1"/>
    <property type="molecule type" value="Genomic_DNA"/>
</dbReference>
<evidence type="ECO:0000313" key="5">
    <source>
        <dbReference type="EMBL" id="MEB3049167.1"/>
    </source>
</evidence>
<dbReference type="InterPro" id="IPR020845">
    <property type="entry name" value="AMP-binding_CS"/>
</dbReference>
<evidence type="ECO:0000256" key="2">
    <source>
        <dbReference type="ARBA" id="ARBA00022450"/>
    </source>
</evidence>
<organism evidence="5 6">
    <name type="scientific">[Mycobacterium] zoologicum</name>
    <dbReference type="NCBI Taxonomy" id="2872311"/>
    <lineage>
        <taxon>Bacteria</taxon>
        <taxon>Bacillati</taxon>
        <taxon>Actinomycetota</taxon>
        <taxon>Actinomycetes</taxon>
        <taxon>Mycobacteriales</taxon>
        <taxon>Mycobacteriaceae</taxon>
        <taxon>Mycolicibacter</taxon>
    </lineage>
</organism>
<dbReference type="Pfam" id="PF00668">
    <property type="entry name" value="Condensation"/>
    <property type="match status" value="2"/>
</dbReference>
<dbReference type="SUPFAM" id="SSF52777">
    <property type="entry name" value="CoA-dependent acyltransferases"/>
    <property type="match status" value="4"/>
</dbReference>
<gene>
    <name evidence="5" type="ORF">KV112_05310</name>
</gene>
<dbReference type="Gene3D" id="3.40.50.12780">
    <property type="entry name" value="N-terminal domain of ligase-like"/>
    <property type="match status" value="1"/>
</dbReference>
<dbReference type="InterPro" id="IPR001242">
    <property type="entry name" value="Condensation_dom"/>
</dbReference>
<dbReference type="CDD" id="cd05930">
    <property type="entry name" value="A_NRPS"/>
    <property type="match status" value="1"/>
</dbReference>
<dbReference type="InterPro" id="IPR010071">
    <property type="entry name" value="AA_adenyl_dom"/>
</dbReference>
<comment type="caution">
    <text evidence="5">The sequence shown here is derived from an EMBL/GenBank/DDBJ whole genome shotgun (WGS) entry which is preliminary data.</text>
</comment>
<dbReference type="RefSeq" id="WP_224865255.1">
    <property type="nucleotide sequence ID" value="NZ_JAYJJT010000004.1"/>
</dbReference>
<dbReference type="InterPro" id="IPR020806">
    <property type="entry name" value="PKS_PP-bd"/>
</dbReference>
<proteinExistence type="predicted"/>
<dbReference type="PANTHER" id="PTHR45527:SF1">
    <property type="entry name" value="FATTY ACID SYNTHASE"/>
    <property type="match status" value="1"/>
</dbReference>
<reference evidence="5 6" key="1">
    <citation type="submission" date="2023-12" db="EMBL/GenBank/DDBJ databases">
        <title>Description of new species of Mycobacterium terrae complex isolated from sewage at the Sao Paulo Zoological Park Foundation in Brazil.</title>
        <authorList>
            <person name="Romagnoli C.L."/>
            <person name="Conceicao E.C."/>
            <person name="Machado E."/>
            <person name="Barreto L.B.P.F."/>
            <person name="Sharma A."/>
            <person name="Silva N.M."/>
            <person name="Marques L.E."/>
            <person name="Juliana M.A."/>
            <person name="Lourenco M.C.S."/>
            <person name="Digiampietri L.A."/>
            <person name="Suffys P.N."/>
            <person name="Viana-Niero C."/>
        </authorList>
    </citation>
    <scope>NUCLEOTIDE SEQUENCE [LARGE SCALE GENOMIC DNA]</scope>
    <source>
        <strain evidence="5 6">MYC123</strain>
    </source>
</reference>
<dbReference type="InterPro" id="IPR042099">
    <property type="entry name" value="ANL_N_sf"/>
</dbReference>
<dbReference type="InterPro" id="IPR036736">
    <property type="entry name" value="ACP-like_sf"/>
</dbReference>
<name>A0ABU5YGJ6_9MYCO</name>
<evidence type="ECO:0000256" key="1">
    <source>
        <dbReference type="ARBA" id="ARBA00001957"/>
    </source>
</evidence>
<sequence>MTETTTQRATPHLEDVLALSPLQQGLFSLAKLVADDVDAGADGVDVYTVQFVIDIVGAVDAGLLRRSAETMLARHANLRASFWDVDLPHPVQIVPAQARLPWREIDAMPDEFDEIAHSERTTNFDLARGPLLRFVLARCTPEQHRLIITVHHLLLDGWSMAVFFDEMVAIYRAGGVDPLPAPRPYRDYIGWLANQNTEEAVAAWRDYLAPLGTPAILADGGKVELGGSTARTHEVALDRSDTDRLTEWARRNGLTLNTVLQFAWAVLLSRLTDRTEVAFGTVVSGRPQQLTGVETMVGLFINTVPVLASTSPGAEVVATCQALQRDTATMRDLGYVSLATVQRAAGNTLFDTLLVFENAPLGSATAGVTTPDGVRFVPVTVESLTHYPLTVVSSPPRDGRLTVLLEAIPGALGELSIPDLGQRLLQVLRQLVDPARRRITDLDVLLPAERARHAEQPAAPAMSVPALFAAAVAAHRDAPALTGEDRSLTYAELAAEVDRLARALAGRGVGPEDRVAIALPRSPDSVIAILAVLAAGAAYVPIDISLPTARIESILRQSDPILTLTAELLAELRSDTAELRPTPTVIHPDSAAYVIFTSGSTGEPKGVVGTHRALASYFADHERRMYAPAVAGLGRKLRVAHAWSLSFDASWQPLVGLLGGQTVHLFSAEEMRDAEAIIDGIRRHRLDMIDTSPSMFTQLFDAGLLDAESDHRLTVLALGGEAITPHTWARLRAAPATAVHNCYGPTETTVEAVVAAVADTDVPVIGEAVRGMTAYVLDSGLREVPDGVAGELYLSGAQVTRGYQGRAGATAARYVADPFRAGARMYRTGDLVRRRVDGRLVYLGRADDQVKVRGYRVEIAEVEAALSASPGVAAAAVLPLGSGTGTRLIGFVTGPAGADLPQLRAHVGTRLPVYMMPARLVAVDAMPLTVNGKLDTEALLTQAGDVAGHDAGRAPETDTERVLAAALAELFDGVAPGVSHDLFELGLDSIVAISLVNKLRGLAVTPRLVLNNPTIELLAAAIDLAEATPGLPAVAGADRFGEVVPAPIVSWLYEYGGFRRLAQNMLITLPLGIDAAQLETALQAVLDRHDMLRARLDAVDGDYRLVTRPPGVVAAADILTRVSGPVSDSLARHAREVVDGIDPFAGAMVRALWCDDAPQSQLLLVVHHLATDVVSWYVLLAGLAAAWEQPGDSETPCLPSEYTTYRQWTHALHEHARTAEVAGQRDYWLAQLGGADPALGARLADPDRDTWDSLRTTDALSEVHDTAVMLDKVSAAGVGVREFLLTALTMTLTAWRARRGQPTDDGVLVALEGHGREDDQLPGLDSSATVGWFTNVFPVRLGGAAPVDIESAGRDPAAARALLRAVCDHVGAVPGNGLGYGLLRYVCRDPELAAARQPQVEFNYVGRLDLTPQAAPWTLCADPGLNALLPLVSEPDLPLRYTFDVIAAVQVGAAGPQLRTTWCWSEELTTEAEAADLATLWCDAVRMLGEAL</sequence>
<protein>
    <submittedName>
        <fullName evidence="5">Non-ribosomal peptide synthetase</fullName>
    </submittedName>
</protein>
<keyword evidence="2" id="KW-0596">Phosphopantetheine</keyword>
<dbReference type="PANTHER" id="PTHR45527">
    <property type="entry name" value="NONRIBOSOMAL PEPTIDE SYNTHETASE"/>
    <property type="match status" value="1"/>
</dbReference>